<dbReference type="KEGG" id="caj:CIG1485E_1302"/>
<dbReference type="RefSeq" id="WP_038454786.1">
    <property type="nucleotide sequence ID" value="NZ_CP009043.1"/>
</dbReference>
<evidence type="ECO:0000313" key="2">
    <source>
        <dbReference type="EMBL" id="AII15135.1"/>
    </source>
</evidence>
<feature type="transmembrane region" description="Helical" evidence="1">
    <location>
        <begin position="51"/>
        <end position="74"/>
    </location>
</feature>
<dbReference type="Pfam" id="PF04341">
    <property type="entry name" value="DUF485"/>
    <property type="match status" value="1"/>
</dbReference>
<name>A0A076FA96_9BACT</name>
<evidence type="ECO:0000256" key="1">
    <source>
        <dbReference type="SAM" id="Phobius"/>
    </source>
</evidence>
<keyword evidence="1" id="KW-0472">Membrane</keyword>
<dbReference type="STRING" id="1244531.CIG2463D_1435"/>
<dbReference type="AlphaFoldDB" id="A0A076FA96"/>
<dbReference type="EMBL" id="CP009043">
    <property type="protein sequence ID" value="AII15135.1"/>
    <property type="molecule type" value="Genomic_DNA"/>
</dbReference>
<dbReference type="InterPro" id="IPR007436">
    <property type="entry name" value="DUF485"/>
</dbReference>
<proteinExistence type="predicted"/>
<accession>A0A076FA96</accession>
<dbReference type="eggNOG" id="COG3162">
    <property type="taxonomic scope" value="Bacteria"/>
</dbReference>
<gene>
    <name evidence="2" type="ORF">CIG1485E_1302</name>
</gene>
<dbReference type="HOGENOM" id="CLU_123372_2_3_7"/>
<feature type="transmembrane region" description="Helical" evidence="1">
    <location>
        <begin position="18"/>
        <end position="39"/>
    </location>
</feature>
<organism evidence="2 3">
    <name type="scientific">Campylobacter iguaniorum</name>
    <dbReference type="NCBI Taxonomy" id="1244531"/>
    <lineage>
        <taxon>Bacteria</taxon>
        <taxon>Pseudomonadati</taxon>
        <taxon>Campylobacterota</taxon>
        <taxon>Epsilonproteobacteria</taxon>
        <taxon>Campylobacterales</taxon>
        <taxon>Campylobacteraceae</taxon>
        <taxon>Campylobacter</taxon>
    </lineage>
</organism>
<sequence length="110" mass="12388">MRAEIANFNILVKIRSHFAWFLVAVVVILYYSMMLLIGLAPEFLGLKIGEFPISLGILIGVFIIATCVSVTWLYTYVANTFLDHEFGEATKRLYKADLIDEDGKLKGDNP</sequence>
<protein>
    <submittedName>
        <fullName evidence="2">Hypothetical membrane protein (DUF485 domain)</fullName>
    </submittedName>
</protein>
<reference evidence="3" key="1">
    <citation type="journal article" date="2014" name="Genome Announc.">
        <title>Complete Genome Sequence of Campylobacter iguaniorum Strain 1485ET, Isolated from a Bearded Dragon (Pogona vitticeps).</title>
        <authorList>
            <person name="Gilbert M.J."/>
            <person name="Miller W.G."/>
            <person name="Yee E."/>
            <person name="Kik M."/>
            <person name="Wagenaar J.A."/>
            <person name="Duim B."/>
        </authorList>
    </citation>
    <scope>NUCLEOTIDE SEQUENCE [LARGE SCALE GENOMIC DNA]</scope>
    <source>
        <strain evidence="3">1485E</strain>
    </source>
</reference>
<keyword evidence="3" id="KW-1185">Reference proteome</keyword>
<dbReference type="OrthoDB" id="5360525at2"/>
<keyword evidence="1" id="KW-1133">Transmembrane helix</keyword>
<dbReference type="PANTHER" id="PTHR38598:SF1">
    <property type="entry name" value="INNER MEMBRANE PROTEIN YJCH"/>
    <property type="match status" value="1"/>
</dbReference>
<dbReference type="Proteomes" id="UP000028486">
    <property type="component" value="Chromosome"/>
</dbReference>
<dbReference type="PANTHER" id="PTHR38598">
    <property type="entry name" value="INNER MEMBRANE PROTEIN YJCH"/>
    <property type="match status" value="1"/>
</dbReference>
<keyword evidence="1" id="KW-0812">Transmembrane</keyword>
<dbReference type="GO" id="GO:0005886">
    <property type="term" value="C:plasma membrane"/>
    <property type="evidence" value="ECO:0007669"/>
    <property type="project" value="TreeGrafter"/>
</dbReference>
<evidence type="ECO:0000313" key="3">
    <source>
        <dbReference type="Proteomes" id="UP000028486"/>
    </source>
</evidence>
<dbReference type="InterPro" id="IPR052959">
    <property type="entry name" value="Inner_membrane_assoc"/>
</dbReference>